<dbReference type="Proteomes" id="UP000233551">
    <property type="component" value="Unassembled WGS sequence"/>
</dbReference>
<evidence type="ECO:0000256" key="1">
    <source>
        <dbReference type="ARBA" id="ARBA00022723"/>
    </source>
</evidence>
<evidence type="ECO:0000256" key="2">
    <source>
        <dbReference type="ARBA" id="ARBA00023002"/>
    </source>
</evidence>
<evidence type="ECO:0000313" key="4">
    <source>
        <dbReference type="EMBL" id="PKI60148.1"/>
    </source>
</evidence>
<sequence length="218" mass="24672">MVEDEKKADENESEYVRTGELIAFDESNAGVKGLDSEVKREFHSRDLSKKVTYFSNFDLYQAPTANSRDTLLSVMEPDPSSQEELPDVCREILIEYSKQVKQLGVTIFELISEALGLQPSYFKEMEYAEQLLLVSNDSLTTSVSHGVLSKREGPRISVACFFRAQDRKGNASRSYGPIPELISEENLSVYRNIDLKDYMEYYYGKGLDGTAALTPFKI</sequence>
<dbReference type="AlphaFoldDB" id="A0A2I0JV09"/>
<keyword evidence="2" id="KW-0560">Oxidoreductase</keyword>
<dbReference type="PANTHER" id="PTHR10209:SF884">
    <property type="entry name" value="1-AMINOCYCLOPROPANE-1-CARBOXYLATE OXIDASE HOMOLOG 1-LIKE"/>
    <property type="match status" value="1"/>
</dbReference>
<protein>
    <submittedName>
        <fullName evidence="4">Uncharacterized protein</fullName>
    </submittedName>
</protein>
<dbReference type="EMBL" id="PGOL01001187">
    <property type="protein sequence ID" value="PKI60148.1"/>
    <property type="molecule type" value="Genomic_DNA"/>
</dbReference>
<keyword evidence="5" id="KW-1185">Reference proteome</keyword>
<dbReference type="SUPFAM" id="SSF51197">
    <property type="entry name" value="Clavaminate synthase-like"/>
    <property type="match status" value="1"/>
</dbReference>
<dbReference type="PANTHER" id="PTHR10209">
    <property type="entry name" value="OXIDOREDUCTASE, 2OG-FE II OXYGENASE FAMILY PROTEIN"/>
    <property type="match status" value="1"/>
</dbReference>
<keyword evidence="1" id="KW-0479">Metal-binding</keyword>
<reference evidence="4 5" key="1">
    <citation type="submission" date="2017-11" db="EMBL/GenBank/DDBJ databases">
        <title>De-novo sequencing of pomegranate (Punica granatum L.) genome.</title>
        <authorList>
            <person name="Akparov Z."/>
            <person name="Amiraslanov A."/>
            <person name="Hajiyeva S."/>
            <person name="Abbasov M."/>
            <person name="Kaur K."/>
            <person name="Hamwieh A."/>
            <person name="Solovyev V."/>
            <person name="Salamov A."/>
            <person name="Braich B."/>
            <person name="Kosarev P."/>
            <person name="Mahmoud A."/>
            <person name="Hajiyev E."/>
            <person name="Babayeva S."/>
            <person name="Izzatullayeva V."/>
            <person name="Mammadov A."/>
            <person name="Mammadov A."/>
            <person name="Sharifova S."/>
            <person name="Ojaghi J."/>
            <person name="Eynullazada K."/>
            <person name="Bayramov B."/>
            <person name="Abdulazimova A."/>
            <person name="Shahmuradov I."/>
        </authorList>
    </citation>
    <scope>NUCLEOTIDE SEQUENCE [LARGE SCALE GENOMIC DNA]</scope>
    <source>
        <strain evidence="5">cv. AG2017</strain>
        <tissue evidence="4">Leaf</tissue>
    </source>
</reference>
<comment type="caution">
    <text evidence="4">The sequence shown here is derived from an EMBL/GenBank/DDBJ whole genome shotgun (WGS) entry which is preliminary data.</text>
</comment>
<dbReference type="GO" id="GO:0046872">
    <property type="term" value="F:metal ion binding"/>
    <property type="evidence" value="ECO:0007669"/>
    <property type="project" value="UniProtKB-KW"/>
</dbReference>
<dbReference type="Gene3D" id="2.60.120.330">
    <property type="entry name" value="B-lactam Antibiotic, Isopenicillin N Synthase, Chain"/>
    <property type="match status" value="2"/>
</dbReference>
<dbReference type="InterPro" id="IPR027443">
    <property type="entry name" value="IPNS-like_sf"/>
</dbReference>
<evidence type="ECO:0000313" key="5">
    <source>
        <dbReference type="Proteomes" id="UP000233551"/>
    </source>
</evidence>
<dbReference type="GO" id="GO:0016491">
    <property type="term" value="F:oxidoreductase activity"/>
    <property type="evidence" value="ECO:0007669"/>
    <property type="project" value="UniProtKB-KW"/>
</dbReference>
<name>A0A2I0JV09_PUNGR</name>
<keyword evidence="3" id="KW-0408">Iron</keyword>
<organism evidence="4 5">
    <name type="scientific">Punica granatum</name>
    <name type="common">Pomegranate</name>
    <dbReference type="NCBI Taxonomy" id="22663"/>
    <lineage>
        <taxon>Eukaryota</taxon>
        <taxon>Viridiplantae</taxon>
        <taxon>Streptophyta</taxon>
        <taxon>Embryophyta</taxon>
        <taxon>Tracheophyta</taxon>
        <taxon>Spermatophyta</taxon>
        <taxon>Magnoliopsida</taxon>
        <taxon>eudicotyledons</taxon>
        <taxon>Gunneridae</taxon>
        <taxon>Pentapetalae</taxon>
        <taxon>rosids</taxon>
        <taxon>malvids</taxon>
        <taxon>Myrtales</taxon>
        <taxon>Lythraceae</taxon>
        <taxon>Punica</taxon>
    </lineage>
</organism>
<gene>
    <name evidence="4" type="ORF">CRG98_019492</name>
</gene>
<evidence type="ECO:0000256" key="3">
    <source>
        <dbReference type="ARBA" id="ARBA00023004"/>
    </source>
</evidence>
<dbReference type="STRING" id="22663.A0A2I0JV09"/>
<accession>A0A2I0JV09</accession>
<proteinExistence type="predicted"/>